<evidence type="ECO:0000256" key="1">
    <source>
        <dbReference type="SAM" id="SignalP"/>
    </source>
</evidence>
<evidence type="ECO:0000313" key="3">
    <source>
        <dbReference type="RefSeq" id="XP_008805348.1"/>
    </source>
</evidence>
<sequence length="937" mass="106511">MAGLSLKLPFWMMYIIAQLVVGSVISGYSWCPAPPSKQTESKFKQKTNRFWKFAEKTNTWVEIGLPFDLMSCINETCTKVGSIESMHMKRNQLPTQEQQKNTRIAGTDRVLEENIDPVLPLRKRVSLTRMSEASVWVTGQSGSIYERFWNGVQWVIAPHELPTAAGQAVSVFFINQTILALSEGGMLYQLQLNENSQPIWTEFVLMSKEDMHTTEAEPSQVVQIKFGIISHDGERLYLSTKNGSLVEISEFQPLRWDFHGRPPGGDVSAIVDTGTIRPGIVFTVSSTGDLYEFDKKSKPSWKKHISMEEISLRSSGGCSLHGQAGAHSVSLFLLTKGGFLIERRLHKRKWKWELHGAPKDHRLSAITPVRQNDVNENILSLFFTTNTGYVFEYQLPKHSGGTHGNHVEGLWINHIHPQHAKVAQGVQGIQVQAGRLMFPLDDGRLGELHLPGIGGDGSGPTHQSSLRRKTSSRYEWSVIDAPETEGWNAEYCTDERGPSNCIAGIKNVLSDDEPNDSSIITPARRRKAQGHQEYISLSNHESGATESYNFLTRSINTNFRMRVMYADRSFFVITDGGLTFEYLYSDNVWLWLRHEHSTAMRGALGSYNGSLFLVNTHGNLLIRERNGNELSWINCTAMRKGRQVVTGPPWDVIPGKAHRATTVDSLFFVDKKGKLLQFTVALRKYKWKDCHSPPDTRIAFIVDQEFFRMNIIFVVGRNGRLYQYNRITELWHEHYQSPHLVLSRSPGTAMRPSLQSLTGSLFMISENGGLVEYHWNSQDRWEWVEHGTPYRDVMLLGAPGPCFDGTQLFVIGSDGHVYRRFLEQRTWKWMSHGYPYTETSALEAQRTRSDHTCTYEDKTAYLEHNDQYSNSYRRHCNEKVAPIRPIPFSQDSVIFELQDGRLAELRRLEGTADWAWARVIVTPTSLCSSSYWTAVAT</sequence>
<evidence type="ECO:0000313" key="2">
    <source>
        <dbReference type="Proteomes" id="UP000228380"/>
    </source>
</evidence>
<feature type="chain" id="PRO_5034040680" evidence="1">
    <location>
        <begin position="23"/>
        <end position="937"/>
    </location>
</feature>
<name>A0A8B7CSH5_PHODC</name>
<dbReference type="SUPFAM" id="SSF89372">
    <property type="entry name" value="Fucose-specific lectin"/>
    <property type="match status" value="2"/>
</dbReference>
<dbReference type="OrthoDB" id="66678at2759"/>
<reference evidence="2" key="1">
    <citation type="journal article" date="2019" name="Nat. Commun.">
        <title>Genome-wide association mapping of date palm fruit traits.</title>
        <authorList>
            <person name="Hazzouri K.M."/>
            <person name="Gros-Balthazard M."/>
            <person name="Flowers J.M."/>
            <person name="Copetti D."/>
            <person name="Lemansour A."/>
            <person name="Lebrun M."/>
            <person name="Masmoudi K."/>
            <person name="Ferrand S."/>
            <person name="Dhar M.I."/>
            <person name="Fresquez Z.A."/>
            <person name="Rosas U."/>
            <person name="Zhang J."/>
            <person name="Talag J."/>
            <person name="Lee S."/>
            <person name="Kudrna D."/>
            <person name="Powell R.F."/>
            <person name="Leitch I.J."/>
            <person name="Krueger R.R."/>
            <person name="Wing R.A."/>
            <person name="Amiri K.M.A."/>
            <person name="Purugganan M.D."/>
        </authorList>
    </citation>
    <scope>NUCLEOTIDE SEQUENCE [LARGE SCALE GENOMIC DNA]</scope>
    <source>
        <strain evidence="2">cv. Khalas</strain>
    </source>
</reference>
<proteinExistence type="predicted"/>
<dbReference type="Gene3D" id="2.120.10.70">
    <property type="entry name" value="Fucose-specific lectin"/>
    <property type="match status" value="1"/>
</dbReference>
<dbReference type="Proteomes" id="UP000228380">
    <property type="component" value="Chromosome 1"/>
</dbReference>
<accession>A0A8B7CSH5</accession>
<dbReference type="GeneID" id="103718346"/>
<keyword evidence="2" id="KW-1185">Reference proteome</keyword>
<feature type="signal peptide" evidence="1">
    <location>
        <begin position="1"/>
        <end position="22"/>
    </location>
</feature>
<protein>
    <submittedName>
        <fullName evidence="3">Uncharacterized protein LOC103718346</fullName>
    </submittedName>
</protein>
<dbReference type="PANTHER" id="PTHR36893">
    <property type="entry name" value="OS01G0275950 PROTEIN"/>
    <property type="match status" value="1"/>
</dbReference>
<gene>
    <name evidence="3" type="primary">LOC103718346</name>
</gene>
<keyword evidence="1" id="KW-0732">Signal</keyword>
<dbReference type="PANTHER" id="PTHR36893:SF1">
    <property type="entry name" value="BULB-TYPE LECTIN DOMAIN-CONTAINING PROTEIN"/>
    <property type="match status" value="1"/>
</dbReference>
<organism evidence="2 3">
    <name type="scientific">Phoenix dactylifera</name>
    <name type="common">Date palm</name>
    <dbReference type="NCBI Taxonomy" id="42345"/>
    <lineage>
        <taxon>Eukaryota</taxon>
        <taxon>Viridiplantae</taxon>
        <taxon>Streptophyta</taxon>
        <taxon>Embryophyta</taxon>
        <taxon>Tracheophyta</taxon>
        <taxon>Spermatophyta</taxon>
        <taxon>Magnoliopsida</taxon>
        <taxon>Liliopsida</taxon>
        <taxon>Arecaceae</taxon>
        <taxon>Coryphoideae</taxon>
        <taxon>Phoeniceae</taxon>
        <taxon>Phoenix</taxon>
    </lineage>
</organism>
<dbReference type="AlphaFoldDB" id="A0A8B7CSH5"/>
<dbReference type="RefSeq" id="XP_008805348.1">
    <property type="nucleotide sequence ID" value="XM_008807126.4"/>
</dbReference>
<dbReference type="KEGG" id="pda:103718346"/>
<reference evidence="3" key="2">
    <citation type="submission" date="2025-08" db="UniProtKB">
        <authorList>
            <consortium name="RefSeq"/>
        </authorList>
    </citation>
    <scope>IDENTIFICATION</scope>
    <source>
        <tissue evidence="3">Young leaves</tissue>
    </source>
</reference>